<dbReference type="GO" id="GO:0016020">
    <property type="term" value="C:membrane"/>
    <property type="evidence" value="ECO:0007669"/>
    <property type="project" value="TreeGrafter"/>
</dbReference>
<keyword evidence="8" id="KW-0812">Transmembrane</keyword>
<feature type="region of interest" description="Disordered" evidence="7">
    <location>
        <begin position="297"/>
        <end position="323"/>
    </location>
</feature>
<dbReference type="Gene3D" id="2.60.200.40">
    <property type="match status" value="1"/>
</dbReference>
<keyword evidence="5 6" id="KW-0067">ATP-binding</keyword>
<dbReference type="Pfam" id="PF00609">
    <property type="entry name" value="DAGK_acc"/>
    <property type="match status" value="1"/>
</dbReference>
<dbReference type="GO" id="GO:0007200">
    <property type="term" value="P:phospholipase C-activating G protein-coupled receptor signaling pathway"/>
    <property type="evidence" value="ECO:0007669"/>
    <property type="project" value="InterPro"/>
</dbReference>
<dbReference type="EMBL" id="BRXX01000181">
    <property type="protein sequence ID" value="GMH96271.1"/>
    <property type="molecule type" value="Genomic_DNA"/>
</dbReference>
<reference evidence="11" key="1">
    <citation type="journal article" date="2023" name="Commun. Biol.">
        <title>Genome analysis of Parmales, the sister group of diatoms, reveals the evolutionary specialization of diatoms from phago-mixotrophs to photoautotrophs.</title>
        <authorList>
            <person name="Ban H."/>
            <person name="Sato S."/>
            <person name="Yoshikawa S."/>
            <person name="Yamada K."/>
            <person name="Nakamura Y."/>
            <person name="Ichinomiya M."/>
            <person name="Sato N."/>
            <person name="Blanc-Mathieu R."/>
            <person name="Endo H."/>
            <person name="Kuwata A."/>
            <person name="Ogata H."/>
        </authorList>
    </citation>
    <scope>NUCLEOTIDE SEQUENCE [LARGE SCALE GENOMIC DNA]</scope>
    <source>
        <strain evidence="11">NIES 3699</strain>
    </source>
</reference>
<feature type="transmembrane region" description="Helical" evidence="8">
    <location>
        <begin position="466"/>
        <end position="488"/>
    </location>
</feature>
<dbReference type="AlphaFoldDB" id="A0A9W7BXJ9"/>
<evidence type="ECO:0000256" key="2">
    <source>
        <dbReference type="ARBA" id="ARBA00022679"/>
    </source>
</evidence>
<dbReference type="Gene3D" id="3.40.50.10330">
    <property type="entry name" value="Probable inorganic polyphosphate/atp-NAD kinase, domain 1"/>
    <property type="match status" value="1"/>
</dbReference>
<dbReference type="GO" id="GO:0005524">
    <property type="term" value="F:ATP binding"/>
    <property type="evidence" value="ECO:0007669"/>
    <property type="project" value="UniProtKB-KW"/>
</dbReference>
<keyword evidence="3 6" id="KW-0547">Nucleotide-binding</keyword>
<dbReference type="InterPro" id="IPR001206">
    <property type="entry name" value="Diacylglycerol_kinase_cat_dom"/>
</dbReference>
<evidence type="ECO:0000313" key="11">
    <source>
        <dbReference type="Proteomes" id="UP001165160"/>
    </source>
</evidence>
<dbReference type="SUPFAM" id="SSF111331">
    <property type="entry name" value="NAD kinase/diacylglycerol kinase-like"/>
    <property type="match status" value="1"/>
</dbReference>
<keyword evidence="11" id="KW-1185">Reference proteome</keyword>
<comment type="caution">
    <text evidence="10">The sequence shown here is derived from an EMBL/GenBank/DDBJ whole genome shotgun (WGS) entry which is preliminary data.</text>
</comment>
<comment type="similarity">
    <text evidence="1 6">Belongs to the eukaryotic diacylglycerol kinase family.</text>
</comment>
<dbReference type="Pfam" id="PF00781">
    <property type="entry name" value="DAGK_cat"/>
    <property type="match status" value="1"/>
</dbReference>
<dbReference type="InterPro" id="IPR037607">
    <property type="entry name" value="DGK"/>
</dbReference>
<comment type="catalytic activity">
    <reaction evidence="6">
        <text>a 1,2-diacyl-sn-glycerol + ATP = a 1,2-diacyl-sn-glycero-3-phosphate + ADP + H(+)</text>
        <dbReference type="Rhea" id="RHEA:10272"/>
        <dbReference type="ChEBI" id="CHEBI:15378"/>
        <dbReference type="ChEBI" id="CHEBI:17815"/>
        <dbReference type="ChEBI" id="CHEBI:30616"/>
        <dbReference type="ChEBI" id="CHEBI:58608"/>
        <dbReference type="ChEBI" id="CHEBI:456216"/>
        <dbReference type="EC" id="2.7.1.107"/>
    </reaction>
</comment>
<accession>A0A9W7BXJ9</accession>
<dbReference type="PANTHER" id="PTHR11255:SF80">
    <property type="entry name" value="EYE-SPECIFIC DIACYLGLYCEROL KINASE"/>
    <property type="match status" value="1"/>
</dbReference>
<keyword evidence="8" id="KW-0472">Membrane</keyword>
<protein>
    <recommendedName>
        <fullName evidence="6">Diacylglycerol kinase</fullName>
        <shortName evidence="6">DAG kinase</shortName>
        <ecNumber evidence="6">2.7.1.107</ecNumber>
    </recommendedName>
</protein>
<evidence type="ECO:0000313" key="10">
    <source>
        <dbReference type="EMBL" id="GMH96271.1"/>
    </source>
</evidence>
<dbReference type="SMART" id="SM00045">
    <property type="entry name" value="DAGKa"/>
    <property type="match status" value="1"/>
</dbReference>
<evidence type="ECO:0000256" key="3">
    <source>
        <dbReference type="ARBA" id="ARBA00022741"/>
    </source>
</evidence>
<evidence type="ECO:0000256" key="5">
    <source>
        <dbReference type="ARBA" id="ARBA00022840"/>
    </source>
</evidence>
<evidence type="ECO:0000259" key="9">
    <source>
        <dbReference type="PROSITE" id="PS50146"/>
    </source>
</evidence>
<name>A0A9W7BXJ9_9STRA</name>
<proteinExistence type="inferred from homology"/>
<dbReference type="PANTHER" id="PTHR11255">
    <property type="entry name" value="DIACYLGLYCEROL KINASE"/>
    <property type="match status" value="1"/>
</dbReference>
<dbReference type="InterPro" id="IPR016064">
    <property type="entry name" value="NAD/diacylglycerol_kinase_sf"/>
</dbReference>
<feature type="domain" description="DAGKc" evidence="9">
    <location>
        <begin position="108"/>
        <end position="261"/>
    </location>
</feature>
<evidence type="ECO:0000256" key="1">
    <source>
        <dbReference type="ARBA" id="ARBA00009280"/>
    </source>
</evidence>
<keyword evidence="4 6" id="KW-0418">Kinase</keyword>
<evidence type="ECO:0000256" key="7">
    <source>
        <dbReference type="SAM" id="MobiDB-lite"/>
    </source>
</evidence>
<dbReference type="GO" id="GO:0004143">
    <property type="term" value="F:ATP-dependent diacylglycerol kinase activity"/>
    <property type="evidence" value="ECO:0007669"/>
    <property type="project" value="UniProtKB-EC"/>
</dbReference>
<dbReference type="InterPro" id="IPR017438">
    <property type="entry name" value="ATP-NAD_kinase_N"/>
</dbReference>
<evidence type="ECO:0000256" key="4">
    <source>
        <dbReference type="ARBA" id="ARBA00022777"/>
    </source>
</evidence>
<evidence type="ECO:0000256" key="8">
    <source>
        <dbReference type="SAM" id="Phobius"/>
    </source>
</evidence>
<evidence type="ECO:0000256" key="6">
    <source>
        <dbReference type="RuleBase" id="RU361128"/>
    </source>
</evidence>
<sequence length="542" mass="58820">MKATGPNGGIDTSDLEDLNLDTEVETDPDLLIGTFRRRSVIASSVLSSASQRNLGQAISDSLPVDSPLADTFSVRRSPKAPTLYDGDTGIEMKAGKGASDFTEHKRNAGKYTVVAFLNSGSGGGVGKLILNDMQALLGQEFVFDLRKCGRGNMPSDNLLPYAKDPLVRVLACGGDGTMGWILSSLDEVWKQILGDKQPLEESPFKGHLPLAMMPLGTGNDLSRSFGWGPTFSNSMRKQGMIDKVVQATPQPLDRWRAVVVPFKSLSTDARKWVPAMLGEKMRNRTESIRALQTVFTAEEEESDSDRGVRNEGGAGGAKVEDDSDAVSTRSASCSVVSGVDDLAPTAQSFDGVFCNYFSIGLDARVAFSFHKEREEHPERFTSPLKNKMKYIQKGISVGGLLSFTTASLPKKLNGKVRVMVEDVDGELREIPMPAHCRGVALLNIQSYGGGNRFANGGSYNDGLIEVIFFTHPIGMGICAGMGPIFPFLRFKVRSRTSRICIRIDEPYHCQVDGEPWMQSAGVFQISYFGRSPVLRNGGGCCK</sequence>
<keyword evidence="8" id="KW-1133">Transmembrane helix</keyword>
<dbReference type="PROSITE" id="PS50146">
    <property type="entry name" value="DAGK"/>
    <property type="match status" value="1"/>
</dbReference>
<organism evidence="10 11">
    <name type="scientific">Triparma verrucosa</name>
    <dbReference type="NCBI Taxonomy" id="1606542"/>
    <lineage>
        <taxon>Eukaryota</taxon>
        <taxon>Sar</taxon>
        <taxon>Stramenopiles</taxon>
        <taxon>Ochrophyta</taxon>
        <taxon>Bolidophyceae</taxon>
        <taxon>Parmales</taxon>
        <taxon>Triparmaceae</taxon>
        <taxon>Triparma</taxon>
    </lineage>
</organism>
<dbReference type="Proteomes" id="UP001165160">
    <property type="component" value="Unassembled WGS sequence"/>
</dbReference>
<dbReference type="InterPro" id="IPR000756">
    <property type="entry name" value="Diacylglycerol_kin_accessory"/>
</dbReference>
<keyword evidence="2 6" id="KW-0808">Transferase</keyword>
<dbReference type="SMART" id="SM00046">
    <property type="entry name" value="DAGKc"/>
    <property type="match status" value="1"/>
</dbReference>
<gene>
    <name evidence="10" type="ORF">TrVE_jg3701</name>
</gene>
<dbReference type="EC" id="2.7.1.107" evidence="6"/>